<keyword evidence="11" id="KW-1185">Reference proteome</keyword>
<comment type="similarity">
    <text evidence="1 8">Belongs to the class-II aminoacyl-tRNA synthetase family.</text>
</comment>
<accession>A0ABS6ES92</accession>
<protein>
    <recommendedName>
        <fullName evidence="8">Histidine--tRNA ligase</fullName>
        <ecNumber evidence="8">6.1.1.21</ecNumber>
    </recommendedName>
    <alternativeName>
        <fullName evidence="8">Histidyl-tRNA synthetase</fullName>
        <shortName evidence="8">HisRS</shortName>
    </alternativeName>
</protein>
<keyword evidence="7 8" id="KW-0030">Aminoacyl-tRNA synthetase</keyword>
<feature type="domain" description="Aminoacyl-transfer RNA synthetases class-II family profile" evidence="9">
    <location>
        <begin position="1"/>
        <end position="324"/>
    </location>
</feature>
<evidence type="ECO:0000256" key="1">
    <source>
        <dbReference type="ARBA" id="ARBA00008226"/>
    </source>
</evidence>
<dbReference type="CDD" id="cd00773">
    <property type="entry name" value="HisRS-like_core"/>
    <property type="match status" value="1"/>
</dbReference>
<name>A0ABS6ES92_9FIRM</name>
<dbReference type="InterPro" id="IPR004516">
    <property type="entry name" value="HisRS/HisZ"/>
</dbReference>
<keyword evidence="6 8" id="KW-0648">Protein biosynthesis</keyword>
<evidence type="ECO:0000256" key="5">
    <source>
        <dbReference type="ARBA" id="ARBA00022840"/>
    </source>
</evidence>
<evidence type="ECO:0000256" key="4">
    <source>
        <dbReference type="ARBA" id="ARBA00022741"/>
    </source>
</evidence>
<comment type="subunit">
    <text evidence="8">Homodimer.</text>
</comment>
<dbReference type="Pfam" id="PF13393">
    <property type="entry name" value="tRNA-synt_His"/>
    <property type="match status" value="1"/>
</dbReference>
<dbReference type="PANTHER" id="PTHR43707:SF1">
    <property type="entry name" value="HISTIDINE--TRNA LIGASE, MITOCHONDRIAL-RELATED"/>
    <property type="match status" value="1"/>
</dbReference>
<evidence type="ECO:0000256" key="6">
    <source>
        <dbReference type="ARBA" id="ARBA00022917"/>
    </source>
</evidence>
<dbReference type="EC" id="6.1.1.21" evidence="8"/>
<evidence type="ECO:0000259" key="9">
    <source>
        <dbReference type="PROSITE" id="PS50862"/>
    </source>
</evidence>
<evidence type="ECO:0000313" key="11">
    <source>
        <dbReference type="Proteomes" id="UP000783588"/>
    </source>
</evidence>
<gene>
    <name evidence="8 10" type="primary">hisS</name>
    <name evidence="10" type="ORF">KQI75_07055</name>
</gene>
<comment type="catalytic activity">
    <reaction evidence="8">
        <text>tRNA(His) + L-histidine + ATP = L-histidyl-tRNA(His) + AMP + diphosphate + H(+)</text>
        <dbReference type="Rhea" id="RHEA:17313"/>
        <dbReference type="Rhea" id="RHEA-COMP:9665"/>
        <dbReference type="Rhea" id="RHEA-COMP:9689"/>
        <dbReference type="ChEBI" id="CHEBI:15378"/>
        <dbReference type="ChEBI" id="CHEBI:30616"/>
        <dbReference type="ChEBI" id="CHEBI:33019"/>
        <dbReference type="ChEBI" id="CHEBI:57595"/>
        <dbReference type="ChEBI" id="CHEBI:78442"/>
        <dbReference type="ChEBI" id="CHEBI:78527"/>
        <dbReference type="ChEBI" id="CHEBI:456215"/>
        <dbReference type="EC" id="6.1.1.21"/>
    </reaction>
</comment>
<dbReference type="GO" id="GO:0004821">
    <property type="term" value="F:histidine-tRNA ligase activity"/>
    <property type="evidence" value="ECO:0007669"/>
    <property type="project" value="UniProtKB-EC"/>
</dbReference>
<dbReference type="PROSITE" id="PS50862">
    <property type="entry name" value="AA_TRNA_LIGASE_II"/>
    <property type="match status" value="1"/>
</dbReference>
<evidence type="ECO:0000256" key="7">
    <source>
        <dbReference type="ARBA" id="ARBA00023146"/>
    </source>
</evidence>
<keyword evidence="5 8" id="KW-0067">ATP-binding</keyword>
<evidence type="ECO:0000256" key="8">
    <source>
        <dbReference type="HAMAP-Rule" id="MF_00127"/>
    </source>
</evidence>
<dbReference type="Proteomes" id="UP000783588">
    <property type="component" value="Unassembled WGS sequence"/>
</dbReference>
<evidence type="ECO:0000256" key="2">
    <source>
        <dbReference type="ARBA" id="ARBA00022490"/>
    </source>
</evidence>
<dbReference type="CDD" id="cd00859">
    <property type="entry name" value="HisRS_anticodon"/>
    <property type="match status" value="1"/>
</dbReference>
<evidence type="ECO:0000313" key="10">
    <source>
        <dbReference type="EMBL" id="MBU5490378.1"/>
    </source>
</evidence>
<evidence type="ECO:0000256" key="3">
    <source>
        <dbReference type="ARBA" id="ARBA00022598"/>
    </source>
</evidence>
<dbReference type="InterPro" id="IPR006195">
    <property type="entry name" value="aa-tRNA-synth_II"/>
</dbReference>
<dbReference type="PANTHER" id="PTHR43707">
    <property type="entry name" value="HISTIDYL-TRNA SYNTHETASE"/>
    <property type="match status" value="1"/>
</dbReference>
<comment type="subcellular location">
    <subcellularLocation>
        <location evidence="8">Cytoplasm</location>
    </subcellularLocation>
</comment>
<dbReference type="HAMAP" id="MF_00127">
    <property type="entry name" value="His_tRNA_synth"/>
    <property type="match status" value="1"/>
</dbReference>
<dbReference type="InterPro" id="IPR033656">
    <property type="entry name" value="HisRS_anticodon"/>
</dbReference>
<organism evidence="10 11">
    <name type="scientific">Butyricicoccus intestinisimiae</name>
    <dbReference type="NCBI Taxonomy" id="2841509"/>
    <lineage>
        <taxon>Bacteria</taxon>
        <taxon>Bacillati</taxon>
        <taxon>Bacillota</taxon>
        <taxon>Clostridia</taxon>
        <taxon>Eubacteriales</taxon>
        <taxon>Butyricicoccaceae</taxon>
        <taxon>Butyricicoccus</taxon>
    </lineage>
</organism>
<comment type="caution">
    <text evidence="10">The sequence shown here is derived from an EMBL/GenBank/DDBJ whole genome shotgun (WGS) entry which is preliminary data.</text>
</comment>
<dbReference type="EMBL" id="JAHLQI010000003">
    <property type="protein sequence ID" value="MBU5490378.1"/>
    <property type="molecule type" value="Genomic_DNA"/>
</dbReference>
<dbReference type="Pfam" id="PF03129">
    <property type="entry name" value="HGTP_anticodon"/>
    <property type="match status" value="1"/>
</dbReference>
<sequence length="421" mass="47012">MAELIKAPKGTKDIVPSEVYKWHYVEGVLRTIAMEYGFEEIRFPNFEHTELFNRGIGDTTDVVQKEMYTFTDKGGRSVTLRPEGTSSTVRAYLENSLYAKGLPFKAYYIVPNYRYENVQKGRLREHHQFGVECFGAPTPATDAEIISLADTALKRLGITEVKVHINSIGCPNCRPKYYDMLKGYLNQHKDCLCEDCLNRLDRNPMRILDCKQESCKKVAADAPIALDYLCDDCREHFEKVKTYLDDMGIAYEIDTNIVRGLDYYTKTVFEFVSTNIGAQGTICGGGRYDGLISQLGGQATPGMGFGCGLERLIMVMEAVDAPFPEPPKADIYLAPLGDEADRPVQKLVYDLRQLGVSAERDLVGRGLRAQMKHADRIGARFSAVIGDGELESKVLRVKNMETGEQTETELTAEAIAAVVMA</sequence>
<dbReference type="InterPro" id="IPR041715">
    <property type="entry name" value="HisRS-like_core"/>
</dbReference>
<dbReference type="NCBIfam" id="TIGR00442">
    <property type="entry name" value="hisS"/>
    <property type="match status" value="1"/>
</dbReference>
<reference evidence="10 11" key="1">
    <citation type="submission" date="2021-06" db="EMBL/GenBank/DDBJ databases">
        <authorList>
            <person name="Sun Q."/>
            <person name="Li D."/>
        </authorList>
    </citation>
    <scope>NUCLEOTIDE SEQUENCE [LARGE SCALE GENOMIC DNA]</scope>
    <source>
        <strain evidence="10 11">MSJd-7</strain>
    </source>
</reference>
<keyword evidence="3 8" id="KW-0436">Ligase</keyword>
<dbReference type="InterPro" id="IPR004154">
    <property type="entry name" value="Anticodon-bd"/>
</dbReference>
<keyword evidence="2 8" id="KW-0963">Cytoplasm</keyword>
<dbReference type="PIRSF" id="PIRSF001549">
    <property type="entry name" value="His-tRNA_synth"/>
    <property type="match status" value="1"/>
</dbReference>
<keyword evidence="4 8" id="KW-0547">Nucleotide-binding</keyword>
<proteinExistence type="inferred from homology"/>
<dbReference type="InterPro" id="IPR015807">
    <property type="entry name" value="His-tRNA-ligase"/>
</dbReference>
<dbReference type="RefSeq" id="WP_216470038.1">
    <property type="nucleotide sequence ID" value="NZ_JAHLQI010000003.1"/>
</dbReference>